<dbReference type="RefSeq" id="WP_407031432.1">
    <property type="nucleotide sequence ID" value="NZ_JAQGEF010000010.1"/>
</dbReference>
<keyword evidence="4 6" id="KW-0464">Manganese</keyword>
<comment type="caution">
    <text evidence="9">The sequence shown here is derived from an EMBL/GenBank/DDBJ whole genome shotgun (WGS) entry which is preliminary data.</text>
</comment>
<dbReference type="EMBL" id="JAQGEF010000010">
    <property type="protein sequence ID" value="MDA3615108.1"/>
    <property type="molecule type" value="Genomic_DNA"/>
</dbReference>
<evidence type="ECO:0000259" key="7">
    <source>
        <dbReference type="Pfam" id="PF01979"/>
    </source>
</evidence>
<organism evidence="9 10">
    <name type="scientific">Polluticaenibacter yanchengensis</name>
    <dbReference type="NCBI Taxonomy" id="3014562"/>
    <lineage>
        <taxon>Bacteria</taxon>
        <taxon>Pseudomonadati</taxon>
        <taxon>Bacteroidota</taxon>
        <taxon>Chitinophagia</taxon>
        <taxon>Chitinophagales</taxon>
        <taxon>Chitinophagaceae</taxon>
        <taxon>Polluticaenibacter</taxon>
    </lineage>
</organism>
<reference evidence="9 10" key="1">
    <citation type="submission" date="2022-12" db="EMBL/GenBank/DDBJ databases">
        <title>Chitinophagaceae gen. sp. nov., a new member of the family Chitinophagaceae, isolated from soil in a chemical factory.</title>
        <authorList>
            <person name="Ke Z."/>
        </authorList>
    </citation>
    <scope>NUCLEOTIDE SEQUENCE [LARGE SCALE GENOMIC DNA]</scope>
    <source>
        <strain evidence="9 10">LY-5</strain>
    </source>
</reference>
<name>A0ABT4UJU2_9BACT</name>
<comment type="similarity">
    <text evidence="1 6">Belongs to the metallo-dependent hydrolases superfamily. Adenine deaminase family.</text>
</comment>
<proteinExistence type="inferred from homology"/>
<dbReference type="HAMAP" id="MF_01518">
    <property type="entry name" value="Adenine_deamin"/>
    <property type="match status" value="1"/>
</dbReference>
<feature type="domain" description="Adenine deaminase C-terminal" evidence="8">
    <location>
        <begin position="379"/>
        <end position="547"/>
    </location>
</feature>
<dbReference type="CDD" id="cd01295">
    <property type="entry name" value="AdeC"/>
    <property type="match status" value="1"/>
</dbReference>
<dbReference type="Gene3D" id="3.20.20.140">
    <property type="entry name" value="Metal-dependent hydrolases"/>
    <property type="match status" value="1"/>
</dbReference>
<accession>A0ABT4UJU2</accession>
<evidence type="ECO:0000259" key="8">
    <source>
        <dbReference type="Pfam" id="PF13382"/>
    </source>
</evidence>
<dbReference type="GO" id="GO:0000034">
    <property type="term" value="F:adenine deaminase activity"/>
    <property type="evidence" value="ECO:0007669"/>
    <property type="project" value="UniProtKB-EC"/>
</dbReference>
<feature type="domain" description="Amidohydrolase-related" evidence="7">
    <location>
        <begin position="44"/>
        <end position="324"/>
    </location>
</feature>
<keyword evidence="10" id="KW-1185">Reference proteome</keyword>
<sequence length="554" mass="59898">MTQDFSIKGNIVDIKNKRVFAAELAVENGRIKSIIPVSEAVDGFITPGFVDAHVHVESSMLIPSEFARMAVVHGTVGTVSDPHEIANVCGMEGVRFMIDNGKQVPFKFNFGAPSCVPATGFETAGAVLDSNDVETLLKSDDIKYLSEMMNFPGVLFGDEEVHRKIALAKQYNKPVDGHAPGLRGEDARKYIAAGISTDHECFTADEALDKLNHGMKILVREGSAAKNFDALAVLLDEHYRNMMFCCDDKHPDSLLINHINDHCARAVALGVDAFKVLEVACVNPVEHYKLDIGLLQEGDPADFIILEDLVHFKVKQTYINGQLVADNGVSLIAPVELEAETLINNFSCSNISVADLALHTNEYPVLGGDVPVIEALDGQLITNRLLLPVHIQDDELVSDPANDILKIVVVNRYNQAPVAKSFIKNFGLKAGAIASSVAHDSHNIVAVGINDTEIAAAVNLVIAAKGGLSAVDTSKSIEHIISLPIAGLMTAENGYAVAEKYTIIDLFVKEQLGSTLRSPFMTLSFMALLVIPHLKLSDKGLFDGDSFSFVNEVN</sequence>
<evidence type="ECO:0000256" key="4">
    <source>
        <dbReference type="ARBA" id="ARBA00023211"/>
    </source>
</evidence>
<dbReference type="EC" id="3.5.4.2" evidence="2 6"/>
<comment type="cofactor">
    <cofactor evidence="6">
        <name>Mn(2+)</name>
        <dbReference type="ChEBI" id="CHEBI:29035"/>
    </cofactor>
</comment>
<dbReference type="Proteomes" id="UP001210231">
    <property type="component" value="Unassembled WGS sequence"/>
</dbReference>
<protein>
    <recommendedName>
        <fullName evidence="2 6">Adenine deaminase</fullName>
        <shortName evidence="6">Adenase</shortName>
        <shortName evidence="6">Adenine aminase</shortName>
        <ecNumber evidence="2 6">3.5.4.2</ecNumber>
    </recommendedName>
</protein>
<gene>
    <name evidence="6 9" type="primary">ade</name>
    <name evidence="9" type="ORF">O3P16_09835</name>
</gene>
<evidence type="ECO:0000256" key="5">
    <source>
        <dbReference type="ARBA" id="ARBA00047720"/>
    </source>
</evidence>
<dbReference type="Gene3D" id="2.30.40.10">
    <property type="entry name" value="Urease, subunit C, domain 1"/>
    <property type="match status" value="1"/>
</dbReference>
<dbReference type="PANTHER" id="PTHR11113">
    <property type="entry name" value="N-ACETYLGLUCOSAMINE-6-PHOSPHATE DEACETYLASE"/>
    <property type="match status" value="1"/>
</dbReference>
<dbReference type="InterPro" id="IPR032466">
    <property type="entry name" value="Metal_Hydrolase"/>
</dbReference>
<evidence type="ECO:0000313" key="9">
    <source>
        <dbReference type="EMBL" id="MDA3615108.1"/>
    </source>
</evidence>
<dbReference type="Pfam" id="PF01979">
    <property type="entry name" value="Amidohydro_1"/>
    <property type="match status" value="1"/>
</dbReference>
<dbReference type="InterPro" id="IPR006680">
    <property type="entry name" value="Amidohydro-rel"/>
</dbReference>
<evidence type="ECO:0000256" key="1">
    <source>
        <dbReference type="ARBA" id="ARBA00006773"/>
    </source>
</evidence>
<dbReference type="SUPFAM" id="SSF51338">
    <property type="entry name" value="Composite domain of metallo-dependent hydrolases"/>
    <property type="match status" value="1"/>
</dbReference>
<evidence type="ECO:0000256" key="2">
    <source>
        <dbReference type="ARBA" id="ARBA00012782"/>
    </source>
</evidence>
<dbReference type="InterPro" id="IPR011059">
    <property type="entry name" value="Metal-dep_hydrolase_composite"/>
</dbReference>
<evidence type="ECO:0000256" key="3">
    <source>
        <dbReference type="ARBA" id="ARBA00022801"/>
    </source>
</evidence>
<dbReference type="Pfam" id="PF13382">
    <property type="entry name" value="Adenine_deam_C"/>
    <property type="match status" value="1"/>
</dbReference>
<dbReference type="NCBIfam" id="TIGR01178">
    <property type="entry name" value="ade"/>
    <property type="match status" value="1"/>
</dbReference>
<dbReference type="SUPFAM" id="SSF51556">
    <property type="entry name" value="Metallo-dependent hydrolases"/>
    <property type="match status" value="1"/>
</dbReference>
<dbReference type="PANTHER" id="PTHR11113:SF2">
    <property type="entry name" value="ADENINE DEAMINASE"/>
    <property type="match status" value="1"/>
</dbReference>
<keyword evidence="3 6" id="KW-0378">Hydrolase</keyword>
<comment type="catalytic activity">
    <reaction evidence="5 6">
        <text>adenine + H2O + H(+) = hypoxanthine + NH4(+)</text>
        <dbReference type="Rhea" id="RHEA:23688"/>
        <dbReference type="ChEBI" id="CHEBI:15377"/>
        <dbReference type="ChEBI" id="CHEBI:15378"/>
        <dbReference type="ChEBI" id="CHEBI:16708"/>
        <dbReference type="ChEBI" id="CHEBI:17368"/>
        <dbReference type="ChEBI" id="CHEBI:28938"/>
        <dbReference type="EC" id="3.5.4.2"/>
    </reaction>
</comment>
<evidence type="ECO:0000256" key="6">
    <source>
        <dbReference type="HAMAP-Rule" id="MF_01518"/>
    </source>
</evidence>
<dbReference type="InterPro" id="IPR026912">
    <property type="entry name" value="Adenine_deam_C"/>
</dbReference>
<dbReference type="InterPro" id="IPR006679">
    <property type="entry name" value="Adenine_deam"/>
</dbReference>
<evidence type="ECO:0000313" key="10">
    <source>
        <dbReference type="Proteomes" id="UP001210231"/>
    </source>
</evidence>